<dbReference type="EMBL" id="BAABHJ010000001">
    <property type="protein sequence ID" value="GAA4601414.1"/>
    <property type="molecule type" value="Genomic_DNA"/>
</dbReference>
<feature type="transmembrane region" description="Helical" evidence="8">
    <location>
        <begin position="200"/>
        <end position="221"/>
    </location>
</feature>
<evidence type="ECO:0000256" key="8">
    <source>
        <dbReference type="SAM" id="Phobius"/>
    </source>
</evidence>
<feature type="region of interest" description="Disordered" evidence="7">
    <location>
        <begin position="1"/>
        <end position="40"/>
    </location>
</feature>
<accession>A0ABP8T994</accession>
<keyword evidence="6 8" id="KW-0472">Membrane</keyword>
<evidence type="ECO:0000256" key="3">
    <source>
        <dbReference type="ARBA" id="ARBA00022475"/>
    </source>
</evidence>
<keyword evidence="10" id="KW-1185">Reference proteome</keyword>
<evidence type="ECO:0000256" key="5">
    <source>
        <dbReference type="ARBA" id="ARBA00022989"/>
    </source>
</evidence>
<name>A0ABP8T994_9ACTN</name>
<feature type="transmembrane region" description="Helical" evidence="8">
    <location>
        <begin position="137"/>
        <end position="160"/>
    </location>
</feature>
<feature type="transmembrane region" description="Helical" evidence="8">
    <location>
        <begin position="99"/>
        <end position="117"/>
    </location>
</feature>
<feature type="transmembrane region" description="Helical" evidence="8">
    <location>
        <begin position="67"/>
        <end position="87"/>
    </location>
</feature>
<dbReference type="Proteomes" id="UP001500212">
    <property type="component" value="Unassembled WGS sequence"/>
</dbReference>
<evidence type="ECO:0000256" key="4">
    <source>
        <dbReference type="ARBA" id="ARBA00022692"/>
    </source>
</evidence>
<proteinExistence type="inferred from homology"/>
<keyword evidence="3" id="KW-1003">Cell membrane</keyword>
<feature type="compositionally biased region" description="Basic and acidic residues" evidence="7">
    <location>
        <begin position="1"/>
        <end position="20"/>
    </location>
</feature>
<reference evidence="10" key="1">
    <citation type="journal article" date="2019" name="Int. J. Syst. Evol. Microbiol.">
        <title>The Global Catalogue of Microorganisms (GCM) 10K type strain sequencing project: providing services to taxonomists for standard genome sequencing and annotation.</title>
        <authorList>
            <consortium name="The Broad Institute Genomics Platform"/>
            <consortium name="The Broad Institute Genome Sequencing Center for Infectious Disease"/>
            <person name="Wu L."/>
            <person name="Ma J."/>
        </authorList>
    </citation>
    <scope>NUCLEOTIDE SEQUENCE [LARGE SCALE GENOMIC DNA]</scope>
    <source>
        <strain evidence="10">JCM 17938</strain>
    </source>
</reference>
<comment type="subcellular location">
    <subcellularLocation>
        <location evidence="1">Cell membrane</location>
        <topology evidence="1">Multi-pass membrane protein</topology>
    </subcellularLocation>
</comment>
<protein>
    <submittedName>
        <fullName evidence="9">Polysulfide reductase NrfD</fullName>
    </submittedName>
</protein>
<evidence type="ECO:0000313" key="10">
    <source>
        <dbReference type="Proteomes" id="UP001500212"/>
    </source>
</evidence>
<feature type="transmembrane region" description="Helical" evidence="8">
    <location>
        <begin position="167"/>
        <end position="188"/>
    </location>
</feature>
<dbReference type="PANTHER" id="PTHR34856">
    <property type="entry name" value="PROTEIN NRFD"/>
    <property type="match status" value="1"/>
</dbReference>
<comment type="similarity">
    <text evidence="2">Belongs to the NrfD family.</text>
</comment>
<evidence type="ECO:0000313" key="9">
    <source>
        <dbReference type="EMBL" id="GAA4601414.1"/>
    </source>
</evidence>
<dbReference type="Pfam" id="PF03916">
    <property type="entry name" value="NrfD"/>
    <property type="match status" value="1"/>
</dbReference>
<keyword evidence="4 8" id="KW-0812">Transmembrane</keyword>
<dbReference type="InterPro" id="IPR052049">
    <property type="entry name" value="Electron_transfer_protein"/>
</dbReference>
<organism evidence="9 10">
    <name type="scientific">Actinoallomurus liliacearum</name>
    <dbReference type="NCBI Taxonomy" id="1080073"/>
    <lineage>
        <taxon>Bacteria</taxon>
        <taxon>Bacillati</taxon>
        <taxon>Actinomycetota</taxon>
        <taxon>Actinomycetes</taxon>
        <taxon>Streptosporangiales</taxon>
        <taxon>Thermomonosporaceae</taxon>
        <taxon>Actinoallomurus</taxon>
    </lineage>
</organism>
<dbReference type="Gene3D" id="1.20.1630.10">
    <property type="entry name" value="Formate dehydrogenase/DMSO reductase domain"/>
    <property type="match status" value="1"/>
</dbReference>
<comment type="caution">
    <text evidence="9">The sequence shown here is derived from an EMBL/GenBank/DDBJ whole genome shotgun (WGS) entry which is preliminary data.</text>
</comment>
<dbReference type="RefSeq" id="WP_345347042.1">
    <property type="nucleotide sequence ID" value="NZ_BAABHJ010000001.1"/>
</dbReference>
<evidence type="ECO:0000256" key="2">
    <source>
        <dbReference type="ARBA" id="ARBA00008929"/>
    </source>
</evidence>
<keyword evidence="5 8" id="KW-1133">Transmembrane helix</keyword>
<dbReference type="InterPro" id="IPR005614">
    <property type="entry name" value="NrfD-like"/>
</dbReference>
<gene>
    <name evidence="9" type="primary">nrfD_1</name>
    <name evidence="9" type="ORF">GCM10023195_03590</name>
</gene>
<sequence>MRPDRHEEGHAGERGEARERRGGRRERRGGGGSGGREERMVPRAEFRSYYGRPILKKPRWKAPHMPGYLYLGGLSGASSTMAALADATGRHRLALTGKITAAAAATAGAGLLVAELGRPERFLNMLRVFKPTSPMSVGSWILAGQGGFTAAAAASAVTGIAPGPGRVAGAAAAVTGPLVATYTGVLLADTAVPAWHEAYRHLPLLFAGSSLASGGAVGMIATPRAEAGPARRMALLGAGLELAVAGALERGVGLRESPELVSEPYRTGRPGALLRAGRALTVAGAVGTVAAGRSRAAGVIAGLVLTGGALCTRFAVLYAGHTSAEDPKYTVVPQRERRTVA</sequence>
<evidence type="ECO:0000256" key="7">
    <source>
        <dbReference type="SAM" id="MobiDB-lite"/>
    </source>
</evidence>
<evidence type="ECO:0000256" key="1">
    <source>
        <dbReference type="ARBA" id="ARBA00004651"/>
    </source>
</evidence>
<evidence type="ECO:0000256" key="6">
    <source>
        <dbReference type="ARBA" id="ARBA00023136"/>
    </source>
</evidence>
<dbReference type="PANTHER" id="PTHR34856:SF2">
    <property type="entry name" value="PROTEIN NRFD"/>
    <property type="match status" value="1"/>
</dbReference>